<gene>
    <name evidence="6" type="ORF">PPENT_87.1.T0740094</name>
</gene>
<feature type="transmembrane region" description="Helical" evidence="5">
    <location>
        <begin position="190"/>
        <end position="209"/>
    </location>
</feature>
<dbReference type="InterPro" id="IPR011701">
    <property type="entry name" value="MFS"/>
</dbReference>
<dbReference type="Pfam" id="PF07690">
    <property type="entry name" value="MFS_1"/>
    <property type="match status" value="1"/>
</dbReference>
<dbReference type="InterPro" id="IPR049680">
    <property type="entry name" value="FLVCR1-2_SLC49-like"/>
</dbReference>
<evidence type="ECO:0000256" key="1">
    <source>
        <dbReference type="ARBA" id="ARBA00004141"/>
    </source>
</evidence>
<feature type="transmembrane region" description="Helical" evidence="5">
    <location>
        <begin position="238"/>
        <end position="258"/>
    </location>
</feature>
<keyword evidence="2 5" id="KW-0812">Transmembrane</keyword>
<feature type="transmembrane region" description="Helical" evidence="5">
    <location>
        <begin position="398"/>
        <end position="418"/>
    </location>
</feature>
<dbReference type="AlphaFoldDB" id="A0A8S1VVT9"/>
<feature type="transmembrane region" description="Helical" evidence="5">
    <location>
        <begin position="149"/>
        <end position="170"/>
    </location>
</feature>
<feature type="transmembrane region" description="Helical" evidence="5">
    <location>
        <begin position="369"/>
        <end position="392"/>
    </location>
</feature>
<proteinExistence type="predicted"/>
<dbReference type="OrthoDB" id="422206at2759"/>
<dbReference type="GO" id="GO:0016020">
    <property type="term" value="C:membrane"/>
    <property type="evidence" value="ECO:0007669"/>
    <property type="project" value="UniProtKB-SubCell"/>
</dbReference>
<evidence type="ECO:0000256" key="5">
    <source>
        <dbReference type="SAM" id="Phobius"/>
    </source>
</evidence>
<dbReference type="GO" id="GO:0022857">
    <property type="term" value="F:transmembrane transporter activity"/>
    <property type="evidence" value="ECO:0007669"/>
    <property type="project" value="InterPro"/>
</dbReference>
<keyword evidence="7" id="KW-1185">Reference proteome</keyword>
<keyword evidence="4 5" id="KW-0472">Membrane</keyword>
<feature type="transmembrane region" description="Helical" evidence="5">
    <location>
        <begin position="61"/>
        <end position="78"/>
    </location>
</feature>
<name>A0A8S1VVT9_9CILI</name>
<organism evidence="6 7">
    <name type="scientific">Paramecium pentaurelia</name>
    <dbReference type="NCBI Taxonomy" id="43138"/>
    <lineage>
        <taxon>Eukaryota</taxon>
        <taxon>Sar</taxon>
        <taxon>Alveolata</taxon>
        <taxon>Ciliophora</taxon>
        <taxon>Intramacronucleata</taxon>
        <taxon>Oligohymenophorea</taxon>
        <taxon>Peniculida</taxon>
        <taxon>Parameciidae</taxon>
        <taxon>Paramecium</taxon>
    </lineage>
</organism>
<evidence type="ECO:0000313" key="7">
    <source>
        <dbReference type="Proteomes" id="UP000689195"/>
    </source>
</evidence>
<evidence type="ECO:0000313" key="6">
    <source>
        <dbReference type="EMBL" id="CAD8180383.1"/>
    </source>
</evidence>
<sequence length="429" mass="49788">MKEDRKLNKNNQGLYQWIVLTSFCLNSISNIFMFTGLSPIWSQVAIYYGTTDYDLNWFPNMYYITLMSFSFLFNPIIIKFFGISQLLSCCLTSLGLWLLFYVKQNFQLGLLSFGLIGLGEAFYFQVPLHLSKLWFTHDQRIISTFIAQYSNNIGMLLGYTISSLYFNEIVLILQQEKVDENEFNKRFENLIFFNAILATIALGFNFTTLKSPLLQYDIMEFRLTIWESLQKIVMAEEAIFDFLSISSFIGLSWCYTMLFGTQQYYLGQTYIQVTQTNIYFQVGQIVAASYCTWKLQKQSKAGIQQNYDNYIKTVISLGFWMLVFEIILFEHTPFIILVFINFFIGAGLGGLYSVLLESLMEKHFPVQELAIGSIFAAVACTVSITITMTLVIPKFLQYGFQISCYLMIIPFCYIAIFYKTQFKRFEAEA</sequence>
<dbReference type="EMBL" id="CAJJDO010000074">
    <property type="protein sequence ID" value="CAD8180383.1"/>
    <property type="molecule type" value="Genomic_DNA"/>
</dbReference>
<evidence type="ECO:0000256" key="2">
    <source>
        <dbReference type="ARBA" id="ARBA00022692"/>
    </source>
</evidence>
<dbReference type="PANTHER" id="PTHR10924">
    <property type="entry name" value="MAJOR FACILITATOR SUPERFAMILY PROTEIN-RELATED"/>
    <property type="match status" value="1"/>
</dbReference>
<dbReference type="PANTHER" id="PTHR10924:SF6">
    <property type="entry name" value="SOLUTE CARRIER FAMILY 49 MEMBER A3"/>
    <property type="match status" value="1"/>
</dbReference>
<comment type="subcellular location">
    <subcellularLocation>
        <location evidence="1">Membrane</location>
        <topology evidence="1">Multi-pass membrane protein</topology>
    </subcellularLocation>
</comment>
<reference evidence="6" key="1">
    <citation type="submission" date="2021-01" db="EMBL/GenBank/DDBJ databases">
        <authorList>
            <consortium name="Genoscope - CEA"/>
            <person name="William W."/>
        </authorList>
    </citation>
    <scope>NUCLEOTIDE SEQUENCE</scope>
</reference>
<protein>
    <submittedName>
        <fullName evidence="6">Uncharacterized protein</fullName>
    </submittedName>
</protein>
<feature type="transmembrane region" description="Helical" evidence="5">
    <location>
        <begin position="14"/>
        <end position="41"/>
    </location>
</feature>
<feature type="transmembrane region" description="Helical" evidence="5">
    <location>
        <begin position="334"/>
        <end position="357"/>
    </location>
</feature>
<feature type="transmembrane region" description="Helical" evidence="5">
    <location>
        <begin position="307"/>
        <end position="328"/>
    </location>
</feature>
<feature type="transmembrane region" description="Helical" evidence="5">
    <location>
        <begin position="108"/>
        <end position="128"/>
    </location>
</feature>
<evidence type="ECO:0000256" key="3">
    <source>
        <dbReference type="ARBA" id="ARBA00022989"/>
    </source>
</evidence>
<accession>A0A8S1VVT9</accession>
<keyword evidence="3 5" id="KW-1133">Transmembrane helix</keyword>
<evidence type="ECO:0000256" key="4">
    <source>
        <dbReference type="ARBA" id="ARBA00023136"/>
    </source>
</evidence>
<comment type="caution">
    <text evidence="6">The sequence shown here is derived from an EMBL/GenBank/DDBJ whole genome shotgun (WGS) entry which is preliminary data.</text>
</comment>
<dbReference type="Proteomes" id="UP000689195">
    <property type="component" value="Unassembled WGS sequence"/>
</dbReference>